<protein>
    <submittedName>
        <fullName evidence="1">Uncharacterized protein</fullName>
    </submittedName>
</protein>
<keyword evidence="2" id="KW-1185">Reference proteome</keyword>
<dbReference type="EMBL" id="JARQZJ010000014">
    <property type="protein sequence ID" value="KAK9872876.1"/>
    <property type="molecule type" value="Genomic_DNA"/>
</dbReference>
<dbReference type="AlphaFoldDB" id="A0AAW1TMZ8"/>
<reference evidence="1 2" key="1">
    <citation type="submission" date="2023-03" db="EMBL/GenBank/DDBJ databases">
        <title>Genome insight into feeding habits of ladybird beetles.</title>
        <authorList>
            <person name="Li H.-S."/>
            <person name="Huang Y.-H."/>
            <person name="Pang H."/>
        </authorList>
    </citation>
    <scope>NUCLEOTIDE SEQUENCE [LARGE SCALE GENOMIC DNA]</scope>
    <source>
        <strain evidence="1">SYSU_2023b</strain>
        <tissue evidence="1">Whole body</tissue>
    </source>
</reference>
<proteinExistence type="predicted"/>
<evidence type="ECO:0000313" key="2">
    <source>
        <dbReference type="Proteomes" id="UP001431783"/>
    </source>
</evidence>
<name>A0AAW1TMZ8_9CUCU</name>
<sequence>MWRAIKEAMKNKKQQQTEFSTIELEPYTEEVQDYINSFYEGNVLNRKTLKRFIENKPWDTKIKVPRECSLSKFRGVYLPKLDMVINTLKKKSTEDDVVNMKLEKNIFCVMGYILLYLVNTF</sequence>
<gene>
    <name evidence="1" type="ORF">WA026_020231</name>
</gene>
<dbReference type="Proteomes" id="UP001431783">
    <property type="component" value="Unassembled WGS sequence"/>
</dbReference>
<organism evidence="1 2">
    <name type="scientific">Henosepilachna vigintioctopunctata</name>
    <dbReference type="NCBI Taxonomy" id="420089"/>
    <lineage>
        <taxon>Eukaryota</taxon>
        <taxon>Metazoa</taxon>
        <taxon>Ecdysozoa</taxon>
        <taxon>Arthropoda</taxon>
        <taxon>Hexapoda</taxon>
        <taxon>Insecta</taxon>
        <taxon>Pterygota</taxon>
        <taxon>Neoptera</taxon>
        <taxon>Endopterygota</taxon>
        <taxon>Coleoptera</taxon>
        <taxon>Polyphaga</taxon>
        <taxon>Cucujiformia</taxon>
        <taxon>Coccinelloidea</taxon>
        <taxon>Coccinellidae</taxon>
        <taxon>Epilachninae</taxon>
        <taxon>Epilachnini</taxon>
        <taxon>Henosepilachna</taxon>
    </lineage>
</organism>
<evidence type="ECO:0000313" key="1">
    <source>
        <dbReference type="EMBL" id="KAK9872876.1"/>
    </source>
</evidence>
<accession>A0AAW1TMZ8</accession>
<comment type="caution">
    <text evidence="1">The sequence shown here is derived from an EMBL/GenBank/DDBJ whole genome shotgun (WGS) entry which is preliminary data.</text>
</comment>